<name>A0A5S9Q2Z0_MYCVN</name>
<keyword evidence="2" id="KW-1185">Reference proteome</keyword>
<dbReference type="Proteomes" id="UP000430146">
    <property type="component" value="Unassembled WGS sequence"/>
</dbReference>
<organism evidence="1 2">
    <name type="scientific">Mycolicibacterium vanbaalenii</name>
    <name type="common">Mycobacterium vanbaalenii</name>
    <dbReference type="NCBI Taxonomy" id="110539"/>
    <lineage>
        <taxon>Bacteria</taxon>
        <taxon>Bacillati</taxon>
        <taxon>Actinomycetota</taxon>
        <taxon>Actinomycetes</taxon>
        <taxon>Mycobacteriales</taxon>
        <taxon>Mycobacteriaceae</taxon>
        <taxon>Mycolicibacterium</taxon>
    </lineage>
</organism>
<proteinExistence type="predicted"/>
<evidence type="ECO:0000313" key="1">
    <source>
        <dbReference type="EMBL" id="CAA0111474.1"/>
    </source>
</evidence>
<dbReference type="EMBL" id="CACSIP010000012">
    <property type="protein sequence ID" value="CAA0111474.1"/>
    <property type="molecule type" value="Genomic_DNA"/>
</dbReference>
<protein>
    <submittedName>
        <fullName evidence="1">Uncharacterized protein</fullName>
    </submittedName>
</protein>
<sequence>MPTRLRGTDLRYVVVDHVYRHGPQAIPEIIEELGHLGFTVSGDSSKTISDALRWEVRRGRLRRLRRGCYGPAEMPRTTAQRIYRRAMTLRAEADVAMGRTDERFWHTLGGYL</sequence>
<dbReference type="RefSeq" id="WP_159230304.1">
    <property type="nucleotide sequence ID" value="NZ_CACSIP010000012.1"/>
</dbReference>
<reference evidence="1 2" key="1">
    <citation type="submission" date="2019-11" db="EMBL/GenBank/DDBJ databases">
        <authorList>
            <person name="Holert J."/>
        </authorList>
    </citation>
    <scope>NUCLEOTIDE SEQUENCE [LARGE SCALE GENOMIC DNA]</scope>
    <source>
        <strain evidence="1">BC8_1</strain>
    </source>
</reference>
<evidence type="ECO:0000313" key="2">
    <source>
        <dbReference type="Proteomes" id="UP000430146"/>
    </source>
</evidence>
<gene>
    <name evidence="1" type="ORF">AELLOGFF_00910</name>
</gene>
<dbReference type="OrthoDB" id="4639475at2"/>
<accession>A0A5S9Q2Z0</accession>
<dbReference type="AlphaFoldDB" id="A0A5S9Q2Z0"/>